<evidence type="ECO:0000256" key="5">
    <source>
        <dbReference type="ARBA" id="ARBA00022989"/>
    </source>
</evidence>
<organism evidence="8">
    <name type="scientific">Wollemia nobilis</name>
    <dbReference type="NCBI Taxonomy" id="56998"/>
    <lineage>
        <taxon>Eukaryota</taxon>
        <taxon>Viridiplantae</taxon>
        <taxon>Streptophyta</taxon>
        <taxon>Embryophyta</taxon>
        <taxon>Tracheophyta</taxon>
        <taxon>Spermatophyta</taxon>
        <taxon>Pinopsida</taxon>
        <taxon>Pinidae</taxon>
        <taxon>Conifers II</taxon>
        <taxon>Araucariales</taxon>
        <taxon>Araucariaceae</taxon>
        <taxon>Wollemia</taxon>
    </lineage>
</organism>
<evidence type="ECO:0000256" key="7">
    <source>
        <dbReference type="SAM" id="Phobius"/>
    </source>
</evidence>
<feature type="transmembrane region" description="Helical" evidence="7">
    <location>
        <begin position="289"/>
        <end position="311"/>
    </location>
</feature>
<evidence type="ECO:0000313" key="8">
    <source>
        <dbReference type="EMBL" id="JAG89118.1"/>
    </source>
</evidence>
<feature type="transmembrane region" description="Helical" evidence="7">
    <location>
        <begin position="105"/>
        <end position="126"/>
    </location>
</feature>
<feature type="transmembrane region" description="Helical" evidence="7">
    <location>
        <begin position="224"/>
        <end position="253"/>
    </location>
</feature>
<feature type="transmembrane region" description="Helical" evidence="7">
    <location>
        <begin position="196"/>
        <end position="218"/>
    </location>
</feature>
<accession>A0A0C9SAE8</accession>
<dbReference type="InterPro" id="IPR004710">
    <property type="entry name" value="Bilac:Na_transpt"/>
</dbReference>
<evidence type="ECO:0000256" key="6">
    <source>
        <dbReference type="ARBA" id="ARBA00023136"/>
    </source>
</evidence>
<protein>
    <submittedName>
        <fullName evidence="8">TSA: Wollemia nobilis Ref_Wollemi_Transcript_3815_1788 transcribed RNA sequence</fullName>
    </submittedName>
</protein>
<dbReference type="GO" id="GO:0009941">
    <property type="term" value="C:chloroplast envelope"/>
    <property type="evidence" value="ECO:0007669"/>
    <property type="project" value="UniProtKB-SubCell"/>
</dbReference>
<dbReference type="InterPro" id="IPR002657">
    <property type="entry name" value="BilAc:Na_symport/Acr3"/>
</dbReference>
<dbReference type="GO" id="GO:0016020">
    <property type="term" value="C:membrane"/>
    <property type="evidence" value="ECO:0007669"/>
    <property type="project" value="UniProtKB-SubCell"/>
</dbReference>
<feature type="transmembrane region" description="Helical" evidence="7">
    <location>
        <begin position="323"/>
        <end position="343"/>
    </location>
</feature>
<evidence type="ECO:0000256" key="1">
    <source>
        <dbReference type="ARBA" id="ARBA00004119"/>
    </source>
</evidence>
<comment type="similarity">
    <text evidence="3">Belongs to the bile acid:sodium symporter (BASS) (TC 2.A.28) family.</text>
</comment>
<sequence length="423" mass="44822">MATIGAWSSCVLCNKKSTDVCERRKSGNPRIGRSSFFAFPLHLKALKGGLISRNLNRRHGFRVSCSSSSSAYTGRVGTIYWKGNVSLASFGLKPKRFPNGTKMDFSQSLSGMLPIIVAGTAAAALINPATFAWVSQEYYAPALGGIMLSIGVQLSVKDFALAFQRPLPLTIGYVAQYLLKPVLGLLIARAFRTPPIFAAGFILTASVAGAQLSSYASFLSKGDVALSIVLTSFSTISSVIVTPLLTGLLIGSVVPVDGIAMAKSILQVVLLPVSMGLALNTYAKPLVNLIRPFMPLMAMVCTSLCIGSPLAINRSQIMSIEGLQLLLPVLAFHVAAFTIGYWVSKLPCLRQEENVCRTISLCTGMQSSTLAGLLATQFLGGSQAVPAACSVVAMAIMGLSLASFWGKGFRIRDIPAIATRQLA</sequence>
<keyword evidence="5 7" id="KW-1133">Transmembrane helix</keyword>
<dbReference type="InterPro" id="IPR038770">
    <property type="entry name" value="Na+/solute_symporter_sf"/>
</dbReference>
<dbReference type="AlphaFoldDB" id="A0A0C9SAE8"/>
<comment type="subcellular location">
    <subcellularLocation>
        <location evidence="2">Membrane</location>
        <topology evidence="2">Multi-pass membrane protein</topology>
    </subcellularLocation>
    <subcellularLocation>
        <location evidence="1">Plastid</location>
        <location evidence="1">Chloroplast envelope</location>
    </subcellularLocation>
</comment>
<proteinExistence type="inferred from homology"/>
<reference evidence="8" key="1">
    <citation type="submission" date="2015-02" db="EMBL/GenBank/DDBJ databases">
        <title>A transcriptome of Wollemia nobilis - a relic of Gondwana.</title>
        <authorList>
            <person name="Chia J.Y."/>
            <person name="Leong Y.S."/>
            <person name="Abdul Karim S."/>
            <person name="Wan Azmi N."/>
            <person name="Hercus R."/>
            <person name="Croft L."/>
        </authorList>
    </citation>
    <scope>NUCLEOTIDE SEQUENCE</scope>
    <source>
        <strain evidence="8">MaeBrown</strain>
        <tissue evidence="8">Leaf</tissue>
    </source>
</reference>
<feature type="transmembrane region" description="Helical" evidence="7">
    <location>
        <begin position="384"/>
        <end position="405"/>
    </location>
</feature>
<dbReference type="Gene3D" id="1.20.1530.20">
    <property type="match status" value="1"/>
</dbReference>
<keyword evidence="6 7" id="KW-0472">Membrane</keyword>
<evidence type="ECO:0000256" key="3">
    <source>
        <dbReference type="ARBA" id="ARBA00006528"/>
    </source>
</evidence>
<feature type="transmembrane region" description="Helical" evidence="7">
    <location>
        <begin position="265"/>
        <end position="283"/>
    </location>
</feature>
<dbReference type="Pfam" id="PF01758">
    <property type="entry name" value="SBF"/>
    <property type="match status" value="1"/>
</dbReference>
<dbReference type="PANTHER" id="PTHR10361">
    <property type="entry name" value="SODIUM-BILE ACID COTRANSPORTER"/>
    <property type="match status" value="1"/>
</dbReference>
<keyword evidence="4 7" id="KW-0812">Transmembrane</keyword>
<name>A0A0C9SAE8_9CONI</name>
<feature type="transmembrane region" description="Helical" evidence="7">
    <location>
        <begin position="138"/>
        <end position="156"/>
    </location>
</feature>
<evidence type="ECO:0000256" key="4">
    <source>
        <dbReference type="ARBA" id="ARBA00022692"/>
    </source>
</evidence>
<dbReference type="PANTHER" id="PTHR10361:SF33">
    <property type="entry name" value="SODIUM_METABOLITE COTRANSPORTER BASS3, CHLOROPLASTIC-RELATED"/>
    <property type="match status" value="1"/>
</dbReference>
<dbReference type="EMBL" id="GCHU01003785">
    <property type="protein sequence ID" value="JAG89118.1"/>
    <property type="molecule type" value="Transcribed_RNA"/>
</dbReference>
<evidence type="ECO:0000256" key="2">
    <source>
        <dbReference type="ARBA" id="ARBA00004141"/>
    </source>
</evidence>